<evidence type="ECO:0000259" key="2">
    <source>
        <dbReference type="Pfam" id="PF20434"/>
    </source>
</evidence>
<dbReference type="Proteomes" id="UP000284451">
    <property type="component" value="Unassembled WGS sequence"/>
</dbReference>
<dbReference type="Pfam" id="PF20434">
    <property type="entry name" value="BD-FAE"/>
    <property type="match status" value="1"/>
</dbReference>
<reference evidence="3 4" key="1">
    <citation type="submission" date="2019-01" db="EMBL/GenBank/DDBJ databases">
        <title>Sinorhodobacter populi sp. nov. isolated from the symptomatic bark tissue of Populus euramericana canker.</title>
        <authorList>
            <person name="Xu G."/>
        </authorList>
    </citation>
    <scope>NUCLEOTIDE SEQUENCE [LARGE SCALE GENOMIC DNA]</scope>
    <source>
        <strain evidence="3 4">07D10-4-3</strain>
    </source>
</reference>
<sequence>MTTLADLRAEGTRGRADLDPDYDARATVSGARFAALMAEYRAGTERCAHWLRHSGVVYDRQSGQKLDIYGPAGQGLPVFVFIHGGYWRALSRHDSGMMAGMLAERGIATVAVDYQLAPGATLTEILRQVRSALAFVFHEGRACGLDPARIHVGGSSAGGHLAAALASDDWQDGFGLPRDVVKSALPVSGLFELAPIAAAFPQDWLWLSEADVAALSPARHLPRPDLPVTVARAAAEAPGFERQSRAYAAALRAQGNPVTELEIPARNHFDVLMDLADPEAALSRALVAQILA</sequence>
<organism evidence="3 4">
    <name type="scientific">Paenirhodobacter populi</name>
    <dbReference type="NCBI Taxonomy" id="2306993"/>
    <lineage>
        <taxon>Bacteria</taxon>
        <taxon>Pseudomonadati</taxon>
        <taxon>Pseudomonadota</taxon>
        <taxon>Alphaproteobacteria</taxon>
        <taxon>Rhodobacterales</taxon>
        <taxon>Rhodobacter group</taxon>
        <taxon>Paenirhodobacter</taxon>
    </lineage>
</organism>
<dbReference type="InterPro" id="IPR050300">
    <property type="entry name" value="GDXG_lipolytic_enzyme"/>
</dbReference>
<evidence type="ECO:0000313" key="4">
    <source>
        <dbReference type="Proteomes" id="UP000284451"/>
    </source>
</evidence>
<dbReference type="EMBL" id="SAUY01000013">
    <property type="protein sequence ID" value="RWR31001.1"/>
    <property type="molecule type" value="Genomic_DNA"/>
</dbReference>
<accession>A0A443KDU2</accession>
<dbReference type="PANTHER" id="PTHR48081:SF33">
    <property type="entry name" value="KYNURENINE FORMAMIDASE"/>
    <property type="match status" value="1"/>
</dbReference>
<proteinExistence type="predicted"/>
<dbReference type="SUPFAM" id="SSF53474">
    <property type="entry name" value="alpha/beta-Hydrolases"/>
    <property type="match status" value="1"/>
</dbReference>
<feature type="domain" description="BD-FAE-like" evidence="2">
    <location>
        <begin position="66"/>
        <end position="166"/>
    </location>
</feature>
<dbReference type="InterPro" id="IPR029058">
    <property type="entry name" value="AB_hydrolase_fold"/>
</dbReference>
<gene>
    <name evidence="3" type="ORF">D2T29_11265</name>
</gene>
<dbReference type="AlphaFoldDB" id="A0A443KDU2"/>
<dbReference type="GO" id="GO:0016787">
    <property type="term" value="F:hydrolase activity"/>
    <property type="evidence" value="ECO:0007669"/>
    <property type="project" value="UniProtKB-KW"/>
</dbReference>
<dbReference type="Gene3D" id="3.40.50.1820">
    <property type="entry name" value="alpha/beta hydrolase"/>
    <property type="match status" value="1"/>
</dbReference>
<dbReference type="PANTHER" id="PTHR48081">
    <property type="entry name" value="AB HYDROLASE SUPERFAMILY PROTEIN C4A8.06C"/>
    <property type="match status" value="1"/>
</dbReference>
<reference evidence="3 4" key="2">
    <citation type="submission" date="2019-01" db="EMBL/GenBank/DDBJ databases">
        <authorList>
            <person name="Li Y."/>
        </authorList>
    </citation>
    <scope>NUCLEOTIDE SEQUENCE [LARGE SCALE GENOMIC DNA]</scope>
    <source>
        <strain evidence="3 4">07D10-4-3</strain>
    </source>
</reference>
<dbReference type="InterPro" id="IPR049492">
    <property type="entry name" value="BD-FAE-like_dom"/>
</dbReference>
<evidence type="ECO:0000313" key="3">
    <source>
        <dbReference type="EMBL" id="RWR31001.1"/>
    </source>
</evidence>
<name>A0A443KDU2_9RHOB</name>
<keyword evidence="1 3" id="KW-0378">Hydrolase</keyword>
<dbReference type="RefSeq" id="WP_128232479.1">
    <property type="nucleotide sequence ID" value="NZ_SAUY01000013.1"/>
</dbReference>
<comment type="caution">
    <text evidence="3">The sequence shown here is derived from an EMBL/GenBank/DDBJ whole genome shotgun (WGS) entry which is preliminary data.</text>
</comment>
<protein>
    <submittedName>
        <fullName evidence="3">Alpha/beta hydrolase</fullName>
    </submittedName>
</protein>
<evidence type="ECO:0000256" key="1">
    <source>
        <dbReference type="ARBA" id="ARBA00022801"/>
    </source>
</evidence>